<organism evidence="1 2">
    <name type="scientific">Haematococcus lacustris</name>
    <name type="common">Green alga</name>
    <name type="synonym">Haematococcus pluvialis</name>
    <dbReference type="NCBI Taxonomy" id="44745"/>
    <lineage>
        <taxon>Eukaryota</taxon>
        <taxon>Viridiplantae</taxon>
        <taxon>Chlorophyta</taxon>
        <taxon>core chlorophytes</taxon>
        <taxon>Chlorophyceae</taxon>
        <taxon>CS clade</taxon>
        <taxon>Chlamydomonadales</taxon>
        <taxon>Haematococcaceae</taxon>
        <taxon>Haematococcus</taxon>
    </lineage>
</organism>
<evidence type="ECO:0000313" key="2">
    <source>
        <dbReference type="Proteomes" id="UP000485058"/>
    </source>
</evidence>
<evidence type="ECO:0000313" key="1">
    <source>
        <dbReference type="EMBL" id="GFH08684.1"/>
    </source>
</evidence>
<sequence>MTATAGGPAGGPTAPRLGAVSEQGLMKDTRLVGATLCARLLACVLWCRRPGSCSWRAGRWLSCGHVLCRRDC</sequence>
<dbReference type="EMBL" id="BLLF01000177">
    <property type="protein sequence ID" value="GFH08684.1"/>
    <property type="molecule type" value="Genomic_DNA"/>
</dbReference>
<keyword evidence="2" id="KW-1185">Reference proteome</keyword>
<comment type="caution">
    <text evidence="1">The sequence shown here is derived from an EMBL/GenBank/DDBJ whole genome shotgun (WGS) entry which is preliminary data.</text>
</comment>
<gene>
    <name evidence="1" type="ORF">HaLaN_03685</name>
</gene>
<accession>A0A699YPN5</accession>
<proteinExistence type="predicted"/>
<dbReference type="Proteomes" id="UP000485058">
    <property type="component" value="Unassembled WGS sequence"/>
</dbReference>
<protein>
    <submittedName>
        <fullName evidence="1">Uncharacterized protein</fullName>
    </submittedName>
</protein>
<reference evidence="1 2" key="1">
    <citation type="submission" date="2020-02" db="EMBL/GenBank/DDBJ databases">
        <title>Draft genome sequence of Haematococcus lacustris strain NIES-144.</title>
        <authorList>
            <person name="Morimoto D."/>
            <person name="Nakagawa S."/>
            <person name="Yoshida T."/>
            <person name="Sawayama S."/>
        </authorList>
    </citation>
    <scope>NUCLEOTIDE SEQUENCE [LARGE SCALE GENOMIC DNA]</scope>
    <source>
        <strain evidence="1 2">NIES-144</strain>
    </source>
</reference>
<name>A0A699YPN5_HAELA</name>
<dbReference type="AlphaFoldDB" id="A0A699YPN5"/>